<keyword evidence="6" id="KW-1185">Reference proteome</keyword>
<evidence type="ECO:0000259" key="2">
    <source>
        <dbReference type="Pfam" id="PF01551"/>
    </source>
</evidence>
<dbReference type="InterPro" id="IPR011055">
    <property type="entry name" value="Dup_hybrid_motif"/>
</dbReference>
<dbReference type="InterPro" id="IPR050570">
    <property type="entry name" value="Cell_wall_metabolism_enzyme"/>
</dbReference>
<dbReference type="RefSeq" id="WP_076353704.1">
    <property type="nucleotide sequence ID" value="NZ_CP033926.1"/>
</dbReference>
<evidence type="ECO:0000313" key="5">
    <source>
        <dbReference type="Proteomes" id="UP000186106"/>
    </source>
</evidence>
<dbReference type="Proteomes" id="UP000186106">
    <property type="component" value="Unassembled WGS sequence"/>
</dbReference>
<dbReference type="GO" id="GO:0004222">
    <property type="term" value="F:metalloendopeptidase activity"/>
    <property type="evidence" value="ECO:0007669"/>
    <property type="project" value="TreeGrafter"/>
</dbReference>
<feature type="compositionally biased region" description="Low complexity" evidence="1">
    <location>
        <begin position="246"/>
        <end position="262"/>
    </location>
</feature>
<dbReference type="Gene3D" id="2.70.70.10">
    <property type="entry name" value="Glucose Permease (Domain IIA)"/>
    <property type="match status" value="1"/>
</dbReference>
<evidence type="ECO:0000313" key="6">
    <source>
        <dbReference type="Proteomes" id="UP000279541"/>
    </source>
</evidence>
<accession>A0A1N7ICV6</accession>
<dbReference type="PANTHER" id="PTHR21666">
    <property type="entry name" value="PEPTIDASE-RELATED"/>
    <property type="match status" value="1"/>
</dbReference>
<dbReference type="Proteomes" id="UP000279541">
    <property type="component" value="Chromosome"/>
</dbReference>
<dbReference type="CDD" id="cd12797">
    <property type="entry name" value="M23_peptidase"/>
    <property type="match status" value="1"/>
</dbReference>
<proteinExistence type="predicted"/>
<dbReference type="EMBL" id="FTNZ01000004">
    <property type="protein sequence ID" value="SIS34895.1"/>
    <property type="molecule type" value="Genomic_DNA"/>
</dbReference>
<dbReference type="OrthoDB" id="1183903at2"/>
<organism evidence="4 5">
    <name type="scientific">Chryseobacterium joostei</name>
    <dbReference type="NCBI Taxonomy" id="112234"/>
    <lineage>
        <taxon>Bacteria</taxon>
        <taxon>Pseudomonadati</taxon>
        <taxon>Bacteroidota</taxon>
        <taxon>Flavobacteriia</taxon>
        <taxon>Flavobacteriales</taxon>
        <taxon>Weeksellaceae</taxon>
        <taxon>Chryseobacterium group</taxon>
        <taxon>Chryseobacterium</taxon>
    </lineage>
</organism>
<reference evidence="3 6" key="2">
    <citation type="submission" date="2018-11" db="EMBL/GenBank/DDBJ databases">
        <title>Proposal to divide the Flavobacteriaceae and reorganize its genera based on Amino Acid Identity values calculated from whole genome sequences.</title>
        <authorList>
            <person name="Nicholson A.C."/>
            <person name="Gulvik C.A."/>
            <person name="Whitney A.M."/>
            <person name="Humrighouse B.W."/>
            <person name="Bell M."/>
            <person name="Holmes B."/>
            <person name="Steigerwalt A.G."/>
            <person name="Villarma A."/>
            <person name="Sheth M."/>
            <person name="Batra D."/>
            <person name="Pryor J."/>
            <person name="Bernardet J.-F."/>
            <person name="Hugo C."/>
            <person name="Kampfer P."/>
            <person name="Newman J."/>
            <person name="McQuiston J.R."/>
        </authorList>
    </citation>
    <scope>NUCLEOTIDE SEQUENCE [LARGE SCALE GENOMIC DNA]</scope>
    <source>
        <strain evidence="3 6">DSM 16927</strain>
    </source>
</reference>
<protein>
    <submittedName>
        <fullName evidence="3">M23 family metallopeptidase</fullName>
    </submittedName>
    <submittedName>
        <fullName evidence="4">Peptidase family M23</fullName>
    </submittedName>
</protein>
<gene>
    <name evidence="3" type="ORF">EG359_21225</name>
    <name evidence="4" type="ORF">SAMN05421768_104151</name>
</gene>
<name>A0A1N7ICV6_9FLAO</name>
<dbReference type="AlphaFoldDB" id="A0A1N7ICV6"/>
<dbReference type="STRING" id="112234.SAMN05421768_104151"/>
<dbReference type="KEGG" id="cjt:EG359_21225"/>
<evidence type="ECO:0000313" key="4">
    <source>
        <dbReference type="EMBL" id="SIS34895.1"/>
    </source>
</evidence>
<sequence>MVGIIIGNQNPLLGTTYNYEIKPFGLSFGPKSKYEWYLYKKQKNGTWKDITGSPKTGEKVTYRFGEPGLGIEFEMKVYETKQGILPGMPSSKQLAGSIKLIPTSNKVPKIDKVVLFNRGARDVNKASYRDTLIAQAHCIGMFNKDIEFHLWEDDAPGKGHNSTINKNNRHTRTYTARVNEKGIAEIGIPLMSDERVLRQMANKLLMKGDQNEGANHEYYVTASYSGKIMGASQTNVDVANPDHKTGQQPTQPKSQPQTNTPKFPTGQGGGPRQPDPKGNIIEAVFVDSSGKELSKVAVGNKVHVRIHSKNMVGKYIQYVIWEYDMGSNDEVYRSGNIKIPADLCDTTGFVITKDIFKKGVDSLIPNDPDEKTQNYFIEIISKDLAAESKKFGVNSEGLLTVENPLSPSGVQNTPKPGAPKTTCICQEQYKDLIWGGAVSCEFRKKVIEISKRASIDPNNLMAAMAHETGGTFDPTCGTFKKKKNETTEGYVGLLQIGKDAATDLKITRTELLAMDQIKQLDYIEKYLYLPLVKGKLNTLTDFYLAVLFPVDCGKGNQPNHIVFDDSLPISYKNGKVIKNLNYWRNAGYAANPTFHKEAKEKGKTYVWEIAENIKKWYDKGKQNKVQKFSCQNAQETKPEPITTNKWHDPVDNPICTLYMQSGGGGKGTSGEHWGLFGKTRNGSNHQGLDLFAVPGSSVYACVKGIVHKVKWHSGYGNTMTIKITDKESFFNHRRDYSLLYPSNGEISQSNNFDKTKDIFLFYAHLEQVLVEEGVEVGAGKVIAKSGVSGVEKGTCAPHLHFEIFTTIYAVGMGLNYRCNPGFYIHFKAPNEQSQNELNLQKETAKTRIKNLYGKK</sequence>
<dbReference type="PANTHER" id="PTHR21666:SF270">
    <property type="entry name" value="MUREIN HYDROLASE ACTIVATOR ENVC"/>
    <property type="match status" value="1"/>
</dbReference>
<reference evidence="4 5" key="1">
    <citation type="submission" date="2017-01" db="EMBL/GenBank/DDBJ databases">
        <authorList>
            <person name="Mah S.A."/>
            <person name="Swanson W.J."/>
            <person name="Moy G.W."/>
            <person name="Vacquier V.D."/>
        </authorList>
    </citation>
    <scope>NUCLEOTIDE SEQUENCE [LARGE SCALE GENOMIC DNA]</scope>
    <source>
        <strain evidence="4 5">DSM 16927</strain>
    </source>
</reference>
<dbReference type="SUPFAM" id="SSF51261">
    <property type="entry name" value="Duplicated hybrid motif"/>
    <property type="match status" value="1"/>
</dbReference>
<dbReference type="Pfam" id="PF01551">
    <property type="entry name" value="Peptidase_M23"/>
    <property type="match status" value="1"/>
</dbReference>
<feature type="region of interest" description="Disordered" evidence="1">
    <location>
        <begin position="236"/>
        <end position="278"/>
    </location>
</feature>
<dbReference type="InterPro" id="IPR016047">
    <property type="entry name" value="M23ase_b-sheet_dom"/>
</dbReference>
<dbReference type="EMBL" id="CP033926">
    <property type="protein sequence ID" value="AZB01955.1"/>
    <property type="molecule type" value="Genomic_DNA"/>
</dbReference>
<evidence type="ECO:0000256" key="1">
    <source>
        <dbReference type="SAM" id="MobiDB-lite"/>
    </source>
</evidence>
<evidence type="ECO:0000313" key="3">
    <source>
        <dbReference type="EMBL" id="AZB01955.1"/>
    </source>
</evidence>
<feature type="domain" description="M23ase beta-sheet core" evidence="2">
    <location>
        <begin position="755"/>
        <end position="804"/>
    </location>
</feature>